<dbReference type="Gene3D" id="3.30.310.170">
    <property type="entry name" value="Outer membrane protein assembly factor BamC"/>
    <property type="match status" value="1"/>
</dbReference>
<dbReference type="EMBL" id="AYLO01000059">
    <property type="protein sequence ID" value="ESS72301.1"/>
    <property type="molecule type" value="Genomic_DNA"/>
</dbReference>
<comment type="caution">
    <text evidence="3">The sequence shown here is derived from an EMBL/GenBank/DDBJ whole genome shotgun (WGS) entry which is preliminary data.</text>
</comment>
<feature type="compositionally biased region" description="Basic and acidic residues" evidence="1">
    <location>
        <begin position="156"/>
        <end position="168"/>
    </location>
</feature>
<reference evidence="3 4" key="1">
    <citation type="journal article" date="2013" name="Genome Announc.">
        <title>Draft Genome Sequence of the Methanotrophic Gammaproteobacterium Methyloglobulus morosus DSM 22980 Strain KoM1.</title>
        <authorList>
            <person name="Poehlein A."/>
            <person name="Deutzmann J.S."/>
            <person name="Daniel R."/>
            <person name="Simeonova D.D."/>
        </authorList>
    </citation>
    <scope>NUCLEOTIDE SEQUENCE [LARGE SCALE GENOMIC DNA]</scope>
    <source>
        <strain evidence="3 4">KoM1</strain>
    </source>
</reference>
<dbReference type="STRING" id="1116472.MGMO_61c00120"/>
<feature type="compositionally biased region" description="Basic and acidic residues" evidence="1">
    <location>
        <begin position="23"/>
        <end position="34"/>
    </location>
</feature>
<proteinExistence type="predicted"/>
<dbReference type="Pfam" id="PF06804">
    <property type="entry name" value="Lipoprotein_18"/>
    <property type="match status" value="1"/>
</dbReference>
<evidence type="ECO:0008006" key="5">
    <source>
        <dbReference type="Google" id="ProtNLM"/>
    </source>
</evidence>
<dbReference type="AlphaFoldDB" id="V5DY96"/>
<evidence type="ECO:0000313" key="3">
    <source>
        <dbReference type="EMBL" id="ESS72301.1"/>
    </source>
</evidence>
<dbReference type="InterPro" id="IPR042268">
    <property type="entry name" value="BamC_C"/>
</dbReference>
<name>V5DY96_9GAMM</name>
<dbReference type="RefSeq" id="WP_023494652.1">
    <property type="nucleotide sequence ID" value="NZ_AYLO01000059.1"/>
</dbReference>
<dbReference type="eggNOG" id="COG3317">
    <property type="taxonomic scope" value="Bacteria"/>
</dbReference>
<protein>
    <recommendedName>
        <fullName evidence="5">Lipoprotein</fullName>
    </recommendedName>
</protein>
<evidence type="ECO:0000256" key="2">
    <source>
        <dbReference type="SAM" id="SignalP"/>
    </source>
</evidence>
<feature type="chain" id="PRO_5004732113" description="Lipoprotein" evidence="2">
    <location>
        <begin position="24"/>
        <end position="201"/>
    </location>
</feature>
<accession>V5DY96</accession>
<dbReference type="InterPro" id="IPR010653">
    <property type="entry name" value="NlpB/DapX"/>
</dbReference>
<feature type="region of interest" description="Disordered" evidence="1">
    <location>
        <begin position="23"/>
        <end position="52"/>
    </location>
</feature>
<sequence>MQNIAIVLASLLLLACSSNNSRYKDNASLERPPEMPKTTSNQTPEQVASEELAAPIRHRGKGLKSDVYRTEGSPRQLTIKRGFDESWSLLNLAIHHNELKVADQDRSKGFYYITYNGNGFFGKAASYFNDEYDKSTYLLKVEPEAEETQVTASLANKDEQNIPKKDGEETSDDPPVHVFQDKSENLIELLYDTLHDDLKDE</sequence>
<dbReference type="Proteomes" id="UP000017842">
    <property type="component" value="Unassembled WGS sequence"/>
</dbReference>
<evidence type="ECO:0000256" key="1">
    <source>
        <dbReference type="SAM" id="MobiDB-lite"/>
    </source>
</evidence>
<keyword evidence="4" id="KW-1185">Reference proteome</keyword>
<organism evidence="3 4">
    <name type="scientific">Methyloglobulus morosus KoM1</name>
    <dbReference type="NCBI Taxonomy" id="1116472"/>
    <lineage>
        <taxon>Bacteria</taxon>
        <taxon>Pseudomonadati</taxon>
        <taxon>Pseudomonadota</taxon>
        <taxon>Gammaproteobacteria</taxon>
        <taxon>Methylococcales</taxon>
        <taxon>Methylococcaceae</taxon>
        <taxon>Methyloglobulus</taxon>
    </lineage>
</organism>
<keyword evidence="2" id="KW-0732">Signal</keyword>
<feature type="region of interest" description="Disordered" evidence="1">
    <location>
        <begin position="149"/>
        <end position="178"/>
    </location>
</feature>
<evidence type="ECO:0000313" key="4">
    <source>
        <dbReference type="Proteomes" id="UP000017842"/>
    </source>
</evidence>
<gene>
    <name evidence="3" type="ORF">MGMO_61c00120</name>
</gene>
<feature type="signal peptide" evidence="2">
    <location>
        <begin position="1"/>
        <end position="23"/>
    </location>
</feature>
<feature type="compositionally biased region" description="Polar residues" evidence="1">
    <location>
        <begin position="37"/>
        <end position="46"/>
    </location>
</feature>